<dbReference type="AlphaFoldDB" id="A0A4Q9MB67"/>
<sequence length="190" mass="21158">MCPAETCSWPAEKRGSDWRWRAVDVCVHRAFAMVVRHDGLLSIARHPSAPFFPTPVINPHEWKANVLRISCRSVCCFLSAACAPGMLADALHPLPSLPGAQNTTCDLFRKDQSMKVVHITIPSRIPYSHISLAHLRFLAVLLSISHAFTRESRSAFCPPVSSLRLRLSCTTTTYHPSRSPAPCPDQRTYP</sequence>
<dbReference type="EMBL" id="ML143479">
    <property type="protein sequence ID" value="TBU24465.1"/>
    <property type="molecule type" value="Genomic_DNA"/>
</dbReference>
<name>A0A4Q9MB67_9APHY</name>
<reference evidence="1" key="1">
    <citation type="submission" date="2019-01" db="EMBL/GenBank/DDBJ databases">
        <title>Draft genome sequences of three monokaryotic isolates of the white-rot basidiomycete fungus Dichomitus squalens.</title>
        <authorList>
            <consortium name="DOE Joint Genome Institute"/>
            <person name="Lopez S.C."/>
            <person name="Andreopoulos B."/>
            <person name="Pangilinan J."/>
            <person name="Lipzen A."/>
            <person name="Riley R."/>
            <person name="Ahrendt S."/>
            <person name="Ng V."/>
            <person name="Barry K."/>
            <person name="Daum C."/>
            <person name="Grigoriev I.V."/>
            <person name="Hilden K.S."/>
            <person name="Makela M.R."/>
            <person name="de Vries R.P."/>
        </authorList>
    </citation>
    <scope>NUCLEOTIDE SEQUENCE [LARGE SCALE GENOMIC DNA]</scope>
    <source>
        <strain evidence="1">OM18370.1</strain>
    </source>
</reference>
<accession>A0A4Q9MB67</accession>
<gene>
    <name evidence="1" type="ORF">BD311DRAFT_729591</name>
</gene>
<dbReference type="Proteomes" id="UP000292957">
    <property type="component" value="Unassembled WGS sequence"/>
</dbReference>
<proteinExistence type="predicted"/>
<organism evidence="1">
    <name type="scientific">Dichomitus squalens</name>
    <dbReference type="NCBI Taxonomy" id="114155"/>
    <lineage>
        <taxon>Eukaryota</taxon>
        <taxon>Fungi</taxon>
        <taxon>Dikarya</taxon>
        <taxon>Basidiomycota</taxon>
        <taxon>Agaricomycotina</taxon>
        <taxon>Agaricomycetes</taxon>
        <taxon>Polyporales</taxon>
        <taxon>Polyporaceae</taxon>
        <taxon>Dichomitus</taxon>
    </lineage>
</organism>
<protein>
    <submittedName>
        <fullName evidence="1">Uncharacterized protein</fullName>
    </submittedName>
</protein>
<evidence type="ECO:0000313" key="1">
    <source>
        <dbReference type="EMBL" id="TBU24465.1"/>
    </source>
</evidence>